<proteinExistence type="inferred from homology"/>
<dbReference type="NCBIfam" id="NF009888">
    <property type="entry name" value="PRK13348.1"/>
    <property type="match status" value="1"/>
</dbReference>
<evidence type="ECO:0000259" key="5">
    <source>
        <dbReference type="PROSITE" id="PS50931"/>
    </source>
</evidence>
<evidence type="ECO:0000313" key="7">
    <source>
        <dbReference type="Proteomes" id="UP000281098"/>
    </source>
</evidence>
<dbReference type="Proteomes" id="UP000281098">
    <property type="component" value="Unassembled WGS sequence"/>
</dbReference>
<dbReference type="InterPro" id="IPR005119">
    <property type="entry name" value="LysR_subst-bd"/>
</dbReference>
<dbReference type="RefSeq" id="WP_124491979.1">
    <property type="nucleotide sequence ID" value="NZ_QTOI01000098.1"/>
</dbReference>
<gene>
    <name evidence="6" type="ORF">DF017_35890</name>
</gene>
<dbReference type="Pfam" id="PF03466">
    <property type="entry name" value="LysR_substrate"/>
    <property type="match status" value="1"/>
</dbReference>
<keyword evidence="3 6" id="KW-0238">DNA-binding</keyword>
<name>A0ABX9YCF6_9BURK</name>
<dbReference type="InterPro" id="IPR000847">
    <property type="entry name" value="LysR_HTH_N"/>
</dbReference>
<evidence type="ECO:0000256" key="4">
    <source>
        <dbReference type="ARBA" id="ARBA00023163"/>
    </source>
</evidence>
<dbReference type="SUPFAM" id="SSF46785">
    <property type="entry name" value="Winged helix' DNA-binding domain"/>
    <property type="match status" value="1"/>
</dbReference>
<dbReference type="NCBIfam" id="TIGR03298">
    <property type="entry name" value="argP"/>
    <property type="match status" value="1"/>
</dbReference>
<feature type="domain" description="HTH lysR-type" evidence="5">
    <location>
        <begin position="3"/>
        <end position="59"/>
    </location>
</feature>
<dbReference type="InterPro" id="IPR036388">
    <property type="entry name" value="WH-like_DNA-bd_sf"/>
</dbReference>
<dbReference type="InterPro" id="IPR050176">
    <property type="entry name" value="LTTR"/>
</dbReference>
<dbReference type="InterPro" id="IPR036390">
    <property type="entry name" value="WH_DNA-bd_sf"/>
</dbReference>
<dbReference type="GO" id="GO:0003677">
    <property type="term" value="F:DNA binding"/>
    <property type="evidence" value="ECO:0007669"/>
    <property type="project" value="UniProtKB-KW"/>
</dbReference>
<dbReference type="PANTHER" id="PTHR30579">
    <property type="entry name" value="TRANSCRIPTIONAL REGULATOR"/>
    <property type="match status" value="1"/>
</dbReference>
<accession>A0ABX9YCF6</accession>
<dbReference type="PANTHER" id="PTHR30579:SF2">
    <property type="entry name" value="HTH-TYPE TRANSCRIPTIONAL REGULATOR ARGP"/>
    <property type="match status" value="1"/>
</dbReference>
<comment type="caution">
    <text evidence="6">The sequence shown here is derived from an EMBL/GenBank/DDBJ whole genome shotgun (WGS) entry which is preliminary data.</text>
</comment>
<sequence length="300" mass="32853">MDIDPRQAAAFRAVIETGSFEQAASRLHITASAVTQRIRALEMGFGMPLVLRSRPCRATTSGQRLLQYLRRVSMLQADLQTQLVSDQQSFISIVVAVNSDSLGTWFLPALSSILAGERLLFDLVIEDQDHTFGLLESGMAVGCVTTESAPMRGCIATPLGVMRYRLLASDAFSARWFPGGMNRSNARQAPVVAYSRRDTLQSSFLLKHFGLRDGAYPCHYVPGTSTHFSAVQNGLGYGMVPELLVSARPLEEQGLVDVAPNHPTDIELYWHAWEVQSPSMESLSARVIDAAGSLLRPVAR</sequence>
<evidence type="ECO:0000313" key="6">
    <source>
        <dbReference type="EMBL" id="RQY78573.1"/>
    </source>
</evidence>
<dbReference type="NCBIfam" id="NF002964">
    <property type="entry name" value="PRK03635.1"/>
    <property type="match status" value="1"/>
</dbReference>
<dbReference type="Gene3D" id="3.40.190.290">
    <property type="match status" value="1"/>
</dbReference>
<comment type="similarity">
    <text evidence="1">Belongs to the LysR transcriptional regulatory family.</text>
</comment>
<evidence type="ECO:0000256" key="2">
    <source>
        <dbReference type="ARBA" id="ARBA00023015"/>
    </source>
</evidence>
<dbReference type="EMBL" id="QTPM01000099">
    <property type="protein sequence ID" value="RQY78573.1"/>
    <property type="molecule type" value="Genomic_DNA"/>
</dbReference>
<evidence type="ECO:0000256" key="1">
    <source>
        <dbReference type="ARBA" id="ARBA00009437"/>
    </source>
</evidence>
<dbReference type="PROSITE" id="PS50931">
    <property type="entry name" value="HTH_LYSR"/>
    <property type="match status" value="1"/>
</dbReference>
<protein>
    <submittedName>
        <fullName evidence="6">ArgP/LysG family DNA-binding transcriptional regulator</fullName>
    </submittedName>
</protein>
<organism evidence="6 7">
    <name type="scientific">Burkholderia stagnalis</name>
    <dbReference type="NCBI Taxonomy" id="1503054"/>
    <lineage>
        <taxon>Bacteria</taxon>
        <taxon>Pseudomonadati</taxon>
        <taxon>Pseudomonadota</taxon>
        <taxon>Betaproteobacteria</taxon>
        <taxon>Burkholderiales</taxon>
        <taxon>Burkholderiaceae</taxon>
        <taxon>Burkholderia</taxon>
        <taxon>Burkholderia cepacia complex</taxon>
    </lineage>
</organism>
<keyword evidence="2" id="KW-0805">Transcription regulation</keyword>
<dbReference type="Gene3D" id="1.10.10.10">
    <property type="entry name" value="Winged helix-like DNA-binding domain superfamily/Winged helix DNA-binding domain"/>
    <property type="match status" value="1"/>
</dbReference>
<keyword evidence="7" id="KW-1185">Reference proteome</keyword>
<reference evidence="6 7" key="1">
    <citation type="submission" date="2018-08" db="EMBL/GenBank/DDBJ databases">
        <title>Comparative analysis of Burkholderia isolates from Puerto Rico.</title>
        <authorList>
            <person name="Hall C."/>
            <person name="Sahl J."/>
            <person name="Wagner D."/>
        </authorList>
    </citation>
    <scope>NUCLEOTIDE SEQUENCE [LARGE SCALE GENOMIC DNA]</scope>
    <source>
        <strain evidence="6 7">Bp8966</strain>
    </source>
</reference>
<keyword evidence="4" id="KW-0804">Transcription</keyword>
<dbReference type="Pfam" id="PF00126">
    <property type="entry name" value="HTH_1"/>
    <property type="match status" value="1"/>
</dbReference>
<evidence type="ECO:0000256" key="3">
    <source>
        <dbReference type="ARBA" id="ARBA00023125"/>
    </source>
</evidence>
<dbReference type="SUPFAM" id="SSF53850">
    <property type="entry name" value="Periplasmic binding protein-like II"/>
    <property type="match status" value="1"/>
</dbReference>
<dbReference type="InterPro" id="IPR017685">
    <property type="entry name" value="ArgP"/>
</dbReference>